<protein>
    <recommendedName>
        <fullName evidence="3">F-box domain-containing protein</fullName>
    </recommendedName>
</protein>
<sequence>MALGLATIPLDTQLEILAWIPDFHTLHSSLLINRSLSQLFTEHRALLTRLVAQNYFGDLLDDALILANTQINRNFSDPKDHGYKSTLIARLLSNEDVNSKNTQTCTNGKNTTTPIKRTNLRRAQTGERLRNVPV</sequence>
<accession>A0AAD7HSC0</accession>
<evidence type="ECO:0000313" key="2">
    <source>
        <dbReference type="Proteomes" id="UP001215598"/>
    </source>
</evidence>
<evidence type="ECO:0008006" key="3">
    <source>
        <dbReference type="Google" id="ProtNLM"/>
    </source>
</evidence>
<comment type="caution">
    <text evidence="1">The sequence shown here is derived from an EMBL/GenBank/DDBJ whole genome shotgun (WGS) entry which is preliminary data.</text>
</comment>
<evidence type="ECO:0000313" key="1">
    <source>
        <dbReference type="EMBL" id="KAJ7727257.1"/>
    </source>
</evidence>
<gene>
    <name evidence="1" type="ORF">B0H16DRAFT_1471056</name>
</gene>
<dbReference type="Proteomes" id="UP001215598">
    <property type="component" value="Unassembled WGS sequence"/>
</dbReference>
<proteinExistence type="predicted"/>
<organism evidence="1 2">
    <name type="scientific">Mycena metata</name>
    <dbReference type="NCBI Taxonomy" id="1033252"/>
    <lineage>
        <taxon>Eukaryota</taxon>
        <taxon>Fungi</taxon>
        <taxon>Dikarya</taxon>
        <taxon>Basidiomycota</taxon>
        <taxon>Agaricomycotina</taxon>
        <taxon>Agaricomycetes</taxon>
        <taxon>Agaricomycetidae</taxon>
        <taxon>Agaricales</taxon>
        <taxon>Marasmiineae</taxon>
        <taxon>Mycenaceae</taxon>
        <taxon>Mycena</taxon>
    </lineage>
</organism>
<reference evidence="1" key="1">
    <citation type="submission" date="2023-03" db="EMBL/GenBank/DDBJ databases">
        <title>Massive genome expansion in bonnet fungi (Mycena s.s.) driven by repeated elements and novel gene families across ecological guilds.</title>
        <authorList>
            <consortium name="Lawrence Berkeley National Laboratory"/>
            <person name="Harder C.B."/>
            <person name="Miyauchi S."/>
            <person name="Viragh M."/>
            <person name="Kuo A."/>
            <person name="Thoen E."/>
            <person name="Andreopoulos B."/>
            <person name="Lu D."/>
            <person name="Skrede I."/>
            <person name="Drula E."/>
            <person name="Henrissat B."/>
            <person name="Morin E."/>
            <person name="Kohler A."/>
            <person name="Barry K."/>
            <person name="LaButti K."/>
            <person name="Morin E."/>
            <person name="Salamov A."/>
            <person name="Lipzen A."/>
            <person name="Mereny Z."/>
            <person name="Hegedus B."/>
            <person name="Baldrian P."/>
            <person name="Stursova M."/>
            <person name="Weitz H."/>
            <person name="Taylor A."/>
            <person name="Grigoriev I.V."/>
            <person name="Nagy L.G."/>
            <person name="Martin F."/>
            <person name="Kauserud H."/>
        </authorList>
    </citation>
    <scope>NUCLEOTIDE SEQUENCE</scope>
    <source>
        <strain evidence="1">CBHHK182m</strain>
    </source>
</reference>
<name>A0AAD7HSC0_9AGAR</name>
<dbReference type="AlphaFoldDB" id="A0AAD7HSC0"/>
<keyword evidence="2" id="KW-1185">Reference proteome</keyword>
<dbReference type="EMBL" id="JARKIB010000181">
    <property type="protein sequence ID" value="KAJ7727257.1"/>
    <property type="molecule type" value="Genomic_DNA"/>
</dbReference>